<dbReference type="AlphaFoldDB" id="A0A1J4NQ73"/>
<accession>A0A1J4NQ73</accession>
<feature type="domain" description="DUF2510" evidence="3">
    <location>
        <begin position="5"/>
        <end position="35"/>
    </location>
</feature>
<feature type="compositionally biased region" description="Low complexity" evidence="1">
    <location>
        <begin position="101"/>
        <end position="128"/>
    </location>
</feature>
<comment type="caution">
    <text evidence="4">The sequence shown here is derived from an EMBL/GenBank/DDBJ whole genome shotgun (WGS) entry which is preliminary data.</text>
</comment>
<feature type="compositionally biased region" description="Pro residues" evidence="1">
    <location>
        <begin position="143"/>
        <end position="153"/>
    </location>
</feature>
<reference evidence="4" key="1">
    <citation type="submission" date="2016-10" db="EMBL/GenBank/DDBJ databases">
        <title>Genome sequence of Streptomyces mangrovisoli MUSC 149.</title>
        <authorList>
            <person name="Lee L.-H."/>
            <person name="Ser H.-L."/>
        </authorList>
    </citation>
    <scope>NUCLEOTIDE SEQUENCE [LARGE SCALE GENOMIC DNA]</scope>
    <source>
        <strain evidence="4">MUSC 149</strain>
    </source>
</reference>
<dbReference type="STRING" id="1428628.WN71_028615"/>
<protein>
    <recommendedName>
        <fullName evidence="3">DUF2510 domain-containing protein</fullName>
    </recommendedName>
</protein>
<proteinExistence type="predicted"/>
<sequence>MTTPPGWYRDPAAAHQERWWDGADWTEHRRTPQAPWQQPPPVPEGPGRAKAVALVSACAVLVVAIVTGVSALGQGGRAPNGDPRADGAGSAPPTAPPSATPAPSATRSSAPPRSPTARPSPHSASPAPASRPPSRPTSGPSRPTAPPGSPAPTPSYVVDELNGITLPLLHGWVPAQDVTEPDAVMTTDGVYDCPGDPGPCHHGLVISRTATASGATSVRTLATQDVPAAAEEAYDRDPLGRRPYGGLESHQVVASGPVTVAGAAGYYVRWRIRTADGPGGYVQSLAFRSRTGSRTAVVVRYVFDAGPDGPALTEMDRITKGIRPTG</sequence>
<evidence type="ECO:0000313" key="5">
    <source>
        <dbReference type="Proteomes" id="UP000034196"/>
    </source>
</evidence>
<evidence type="ECO:0000256" key="1">
    <source>
        <dbReference type="SAM" id="MobiDB-lite"/>
    </source>
</evidence>
<gene>
    <name evidence="4" type="ORF">WN71_028615</name>
</gene>
<keyword evidence="2" id="KW-0812">Transmembrane</keyword>
<keyword evidence="2" id="KW-1133">Transmembrane helix</keyword>
<dbReference type="Pfam" id="PF10708">
    <property type="entry name" value="DUF2510"/>
    <property type="match status" value="1"/>
</dbReference>
<organism evidence="4 5">
    <name type="scientific">Streptomyces mangrovisoli</name>
    <dbReference type="NCBI Taxonomy" id="1428628"/>
    <lineage>
        <taxon>Bacteria</taxon>
        <taxon>Bacillati</taxon>
        <taxon>Actinomycetota</taxon>
        <taxon>Actinomycetes</taxon>
        <taxon>Kitasatosporales</taxon>
        <taxon>Streptomycetaceae</taxon>
        <taxon>Streptomyces</taxon>
    </lineage>
</organism>
<feature type="compositionally biased region" description="Basic and acidic residues" evidence="1">
    <location>
        <begin position="15"/>
        <end position="30"/>
    </location>
</feature>
<feature type="region of interest" description="Disordered" evidence="1">
    <location>
        <begin position="1"/>
        <end position="48"/>
    </location>
</feature>
<dbReference type="EMBL" id="LAVA02000079">
    <property type="protein sequence ID" value="OIJ64527.1"/>
    <property type="molecule type" value="Genomic_DNA"/>
</dbReference>
<keyword evidence="5" id="KW-1185">Reference proteome</keyword>
<evidence type="ECO:0000313" key="4">
    <source>
        <dbReference type="EMBL" id="OIJ64527.1"/>
    </source>
</evidence>
<dbReference type="InterPro" id="IPR018929">
    <property type="entry name" value="DUF2510"/>
</dbReference>
<dbReference type="OrthoDB" id="4463773at2"/>
<feature type="transmembrane region" description="Helical" evidence="2">
    <location>
        <begin position="51"/>
        <end position="72"/>
    </location>
</feature>
<feature type="region of interest" description="Disordered" evidence="1">
    <location>
        <begin position="72"/>
        <end position="157"/>
    </location>
</feature>
<dbReference type="Proteomes" id="UP000034196">
    <property type="component" value="Unassembled WGS sequence"/>
</dbReference>
<evidence type="ECO:0000259" key="3">
    <source>
        <dbReference type="Pfam" id="PF10708"/>
    </source>
</evidence>
<dbReference type="RefSeq" id="WP_046586327.1">
    <property type="nucleotide sequence ID" value="NZ_LAVA02000079.1"/>
</dbReference>
<evidence type="ECO:0000256" key="2">
    <source>
        <dbReference type="SAM" id="Phobius"/>
    </source>
</evidence>
<name>A0A1J4NQ73_9ACTN</name>
<keyword evidence="2" id="KW-0472">Membrane</keyword>